<dbReference type="InterPro" id="IPR002934">
    <property type="entry name" value="Polymerase_NTP_transf_dom"/>
</dbReference>
<dbReference type="Gene3D" id="3.30.460.10">
    <property type="entry name" value="Beta Polymerase, domain 2"/>
    <property type="match status" value="1"/>
</dbReference>
<dbReference type="InterPro" id="IPR009185">
    <property type="entry name" value="Nucleotidl_trans"/>
</dbReference>
<dbReference type="STRING" id="1041930.Mtc_0772"/>
<dbReference type="KEGG" id="mez:Mtc_0772"/>
<dbReference type="InterPro" id="IPR043519">
    <property type="entry name" value="NT_sf"/>
</dbReference>
<dbReference type="GO" id="GO:0016779">
    <property type="term" value="F:nucleotidyltransferase activity"/>
    <property type="evidence" value="ECO:0007669"/>
    <property type="project" value="InterPro"/>
</dbReference>
<gene>
    <name evidence="2" type="ordered locus">Mtc_0772</name>
</gene>
<evidence type="ECO:0000313" key="3">
    <source>
        <dbReference type="Proteomes" id="UP000005233"/>
    </source>
</evidence>
<protein>
    <submittedName>
        <fullName evidence="2">Nucleotidyltransferase</fullName>
    </submittedName>
</protein>
<sequence>MGPRREVAYGPETWELLRALRERAISVLKALRGHDIEASVFGSVARGDVRPGSDVDIFIPAMVSSIRVGLALEGQVRERSVVQATPRALVKALFVLDDGTSVIFPLIQPRQTELEFYRFGGEMGLEGILKGERACGVDKRLMFIEPTPWGHIETPLSDLSPGWVAKKIGVGQAIVEERMRVLERRAEVGRTGIYLQRPLAPDEAPEQVLSQLAYEDPALRRRIQK</sequence>
<dbReference type="PIRSF" id="PIRSF005928">
    <property type="entry name" value="Nucleotidltrnsf"/>
    <property type="match status" value="1"/>
</dbReference>
<feature type="domain" description="Polymerase nucleotidyl transferase" evidence="1">
    <location>
        <begin position="25"/>
        <end position="60"/>
    </location>
</feature>
<keyword evidence="3" id="KW-1185">Reference proteome</keyword>
<reference evidence="2 3" key="1">
    <citation type="journal article" date="2012" name="J. Bacteriol.">
        <title>Complete genome sequence of a thermophilic methanogen, Methanocella conradii HZ254, isolated from Chinese rice field soil.</title>
        <authorList>
            <person name="Lu Z."/>
            <person name="Lu Y."/>
        </authorList>
    </citation>
    <scope>NUCLEOTIDE SEQUENCE [LARGE SCALE GENOMIC DNA]</scope>
    <source>
        <strain evidence="3">DSM 24694 / JCM 17849 / CGMCC 1.5162 / HZ254</strain>
    </source>
</reference>
<dbReference type="HOGENOM" id="CLU_1217517_0_0_2"/>
<organism evidence="2 3">
    <name type="scientific">Methanocella conradii (strain DSM 24694 / JCM 17849 / CGMCC 1.5162 / HZ254)</name>
    <dbReference type="NCBI Taxonomy" id="1041930"/>
    <lineage>
        <taxon>Archaea</taxon>
        <taxon>Methanobacteriati</taxon>
        <taxon>Methanobacteriota</taxon>
        <taxon>Stenosarchaea group</taxon>
        <taxon>Methanomicrobia</taxon>
        <taxon>Methanocellales</taxon>
        <taxon>Methanocellaceae</taxon>
        <taxon>Methanocella</taxon>
    </lineage>
</organism>
<dbReference type="AlphaFoldDB" id="H8I9B6"/>
<dbReference type="Proteomes" id="UP000005233">
    <property type="component" value="Chromosome"/>
</dbReference>
<evidence type="ECO:0000259" key="1">
    <source>
        <dbReference type="Pfam" id="PF01909"/>
    </source>
</evidence>
<accession>H8I9B6</accession>
<dbReference type="EMBL" id="CP003243">
    <property type="protein sequence ID" value="AFC99534.1"/>
    <property type="molecule type" value="Genomic_DNA"/>
</dbReference>
<proteinExistence type="predicted"/>
<dbReference type="CDD" id="cd05403">
    <property type="entry name" value="NT_KNTase_like"/>
    <property type="match status" value="1"/>
</dbReference>
<dbReference type="eggNOG" id="arCOG04066">
    <property type="taxonomic scope" value="Archaea"/>
</dbReference>
<evidence type="ECO:0000313" key="2">
    <source>
        <dbReference type="EMBL" id="AFC99534.1"/>
    </source>
</evidence>
<dbReference type="Pfam" id="PF01909">
    <property type="entry name" value="NTP_transf_2"/>
    <property type="match status" value="1"/>
</dbReference>
<name>H8I9B6_METCZ</name>
<dbReference type="SUPFAM" id="SSF81301">
    <property type="entry name" value="Nucleotidyltransferase"/>
    <property type="match status" value="1"/>
</dbReference>